<name>A0A6I5KWQ5_9FLAO</name>
<dbReference type="GO" id="GO:0016787">
    <property type="term" value="F:hydrolase activity"/>
    <property type="evidence" value="ECO:0007669"/>
    <property type="project" value="UniProtKB-KW"/>
</dbReference>
<dbReference type="EMBL" id="JAAAMI010000001">
    <property type="protein sequence ID" value="NDV41841.1"/>
    <property type="molecule type" value="Genomic_DNA"/>
</dbReference>
<sequence length="184" mass="20483">MTALLLIDIQSGLQETVYYGTERSNPQAEENCHKILEVFRNKDLPVFHVMHNSTNPASPLYPGKKGNAFHPLVQPIDEEPIFQKTVNSAFIGTNLEIAMISRNITHLVIVGLTIEHCISTSVRMAANLGFHVTLISDATAAFDKIGYDGIRYSAEVIHQTELANLKDEFAQIQDTVTFLTELDN</sequence>
<evidence type="ECO:0000256" key="1">
    <source>
        <dbReference type="ARBA" id="ARBA00022801"/>
    </source>
</evidence>
<dbReference type="Proteomes" id="UP000468707">
    <property type="component" value="Unassembled WGS sequence"/>
</dbReference>
<dbReference type="Pfam" id="PF00857">
    <property type="entry name" value="Isochorismatase"/>
    <property type="match status" value="1"/>
</dbReference>
<comment type="caution">
    <text evidence="3">The sequence shown here is derived from an EMBL/GenBank/DDBJ whole genome shotgun (WGS) entry which is preliminary data.</text>
</comment>
<feature type="domain" description="Isochorismatase-like" evidence="2">
    <location>
        <begin position="2"/>
        <end position="175"/>
    </location>
</feature>
<dbReference type="InterPro" id="IPR050272">
    <property type="entry name" value="Isochorismatase-like_hydrls"/>
</dbReference>
<protein>
    <submittedName>
        <fullName evidence="3">Isochorismatase family protein</fullName>
    </submittedName>
</protein>
<dbReference type="RefSeq" id="WP_163631878.1">
    <property type="nucleotide sequence ID" value="NZ_JAAAMI010000001.1"/>
</dbReference>
<dbReference type="SUPFAM" id="SSF52499">
    <property type="entry name" value="Isochorismatase-like hydrolases"/>
    <property type="match status" value="1"/>
</dbReference>
<evidence type="ECO:0000259" key="2">
    <source>
        <dbReference type="Pfam" id="PF00857"/>
    </source>
</evidence>
<organism evidence="3 4">
    <name type="scientific">Flagellimonas sediminis</name>
    <dbReference type="NCBI Taxonomy" id="2696468"/>
    <lineage>
        <taxon>Bacteria</taxon>
        <taxon>Pseudomonadati</taxon>
        <taxon>Bacteroidota</taxon>
        <taxon>Flavobacteriia</taxon>
        <taxon>Flavobacteriales</taxon>
        <taxon>Flavobacteriaceae</taxon>
        <taxon>Flagellimonas</taxon>
    </lineage>
</organism>
<reference evidence="3 4" key="1">
    <citation type="submission" date="2020-01" db="EMBL/GenBank/DDBJ databases">
        <title>Muricauda sediminis sp.nov. 40Bstr401.</title>
        <authorList>
            <person name="Xue Z."/>
            <person name="Zhu S."/>
            <person name="Ren N."/>
            <person name="Chen T."/>
            <person name="Chen X."/>
            <person name="Chen J."/>
            <person name="Yang J."/>
        </authorList>
    </citation>
    <scope>NUCLEOTIDE SEQUENCE [LARGE SCALE GENOMIC DNA]</scope>
    <source>
        <strain evidence="3 4">40Bstr401</strain>
    </source>
</reference>
<evidence type="ECO:0000313" key="3">
    <source>
        <dbReference type="EMBL" id="NDV41841.1"/>
    </source>
</evidence>
<gene>
    <name evidence="3" type="ORF">GTK07_00770</name>
</gene>
<evidence type="ECO:0000313" key="4">
    <source>
        <dbReference type="Proteomes" id="UP000468707"/>
    </source>
</evidence>
<keyword evidence="4" id="KW-1185">Reference proteome</keyword>
<dbReference type="CDD" id="cd01014">
    <property type="entry name" value="nicotinamidase_related"/>
    <property type="match status" value="1"/>
</dbReference>
<keyword evidence="1" id="KW-0378">Hydrolase</keyword>
<proteinExistence type="predicted"/>
<dbReference type="InterPro" id="IPR000868">
    <property type="entry name" value="Isochorismatase-like_dom"/>
</dbReference>
<dbReference type="InterPro" id="IPR036380">
    <property type="entry name" value="Isochorismatase-like_sf"/>
</dbReference>
<dbReference type="PANTHER" id="PTHR43540">
    <property type="entry name" value="PEROXYUREIDOACRYLATE/UREIDOACRYLATE AMIDOHYDROLASE-RELATED"/>
    <property type="match status" value="1"/>
</dbReference>
<accession>A0A6I5KWQ5</accession>
<dbReference type="Gene3D" id="3.40.50.850">
    <property type="entry name" value="Isochorismatase-like"/>
    <property type="match status" value="1"/>
</dbReference>
<dbReference type="PANTHER" id="PTHR43540:SF1">
    <property type="entry name" value="ISOCHORISMATASE HYDROLASE"/>
    <property type="match status" value="1"/>
</dbReference>
<dbReference type="AlphaFoldDB" id="A0A6I5KWQ5"/>